<dbReference type="AlphaFoldDB" id="A0A8J2MHH3"/>
<name>A0A8J2MHH3_9NEOP</name>
<dbReference type="Proteomes" id="UP000789524">
    <property type="component" value="Unassembled WGS sequence"/>
</dbReference>
<keyword evidence="3" id="KW-1185">Reference proteome</keyword>
<evidence type="ECO:0000313" key="2">
    <source>
        <dbReference type="EMBL" id="CAG9558071.1"/>
    </source>
</evidence>
<organism evidence="2 3">
    <name type="scientific">Danaus chrysippus</name>
    <name type="common">African queen</name>
    <dbReference type="NCBI Taxonomy" id="151541"/>
    <lineage>
        <taxon>Eukaryota</taxon>
        <taxon>Metazoa</taxon>
        <taxon>Ecdysozoa</taxon>
        <taxon>Arthropoda</taxon>
        <taxon>Hexapoda</taxon>
        <taxon>Insecta</taxon>
        <taxon>Pterygota</taxon>
        <taxon>Neoptera</taxon>
        <taxon>Endopterygota</taxon>
        <taxon>Lepidoptera</taxon>
        <taxon>Glossata</taxon>
        <taxon>Ditrysia</taxon>
        <taxon>Papilionoidea</taxon>
        <taxon>Nymphalidae</taxon>
        <taxon>Danainae</taxon>
        <taxon>Danaini</taxon>
        <taxon>Danaina</taxon>
        <taxon>Danaus</taxon>
        <taxon>Anosia</taxon>
    </lineage>
</organism>
<gene>
    <name evidence="2" type="ORF">DCHRY22_LOCUS301</name>
</gene>
<proteinExistence type="predicted"/>
<accession>A0A8J2MHH3</accession>
<reference evidence="2" key="1">
    <citation type="submission" date="2021-09" db="EMBL/GenBank/DDBJ databases">
        <authorList>
            <person name="Martin H S."/>
        </authorList>
    </citation>
    <scope>NUCLEOTIDE SEQUENCE</scope>
</reference>
<protein>
    <submittedName>
        <fullName evidence="2">(African queen) hypothetical protein</fullName>
    </submittedName>
</protein>
<comment type="caution">
    <text evidence="2">The sequence shown here is derived from an EMBL/GenBank/DDBJ whole genome shotgun (WGS) entry which is preliminary data.</text>
</comment>
<feature type="region of interest" description="Disordered" evidence="1">
    <location>
        <begin position="1"/>
        <end position="35"/>
    </location>
</feature>
<dbReference type="EMBL" id="CAKASE010000043">
    <property type="protein sequence ID" value="CAG9558071.1"/>
    <property type="molecule type" value="Genomic_DNA"/>
</dbReference>
<evidence type="ECO:0000256" key="1">
    <source>
        <dbReference type="SAM" id="MobiDB-lite"/>
    </source>
</evidence>
<sequence>MLDSGVARPGCSSQASNGTEEEYFPPPAKRTNRNVKENEFNSAMCSFRCENSPPSHFIEEQIFIPEFKRAIVRIAYCRYG</sequence>
<evidence type="ECO:0000313" key="3">
    <source>
        <dbReference type="Proteomes" id="UP000789524"/>
    </source>
</evidence>